<dbReference type="OrthoDB" id="1098371at2"/>
<reference evidence="1 2" key="1">
    <citation type="submission" date="2014-07" db="EMBL/GenBank/DDBJ databases">
        <title>Porphyromonadaceae bacterium OUH 308042 = ATCC BAA-2681 = DSM 28342 draft genome.</title>
        <authorList>
            <person name="Sydenham T.V."/>
            <person name="Hasman H."/>
            <person name="Justensen U.S."/>
        </authorList>
    </citation>
    <scope>NUCLEOTIDE SEQUENCE [LARGE SCALE GENOMIC DNA]</scope>
    <source>
        <strain evidence="1 2">OUH 308042</strain>
    </source>
</reference>
<evidence type="ECO:0000313" key="1">
    <source>
        <dbReference type="EMBL" id="KIO45742.1"/>
    </source>
</evidence>
<accession>A0A0C3NHY3</accession>
<evidence type="ECO:0000313" key="2">
    <source>
        <dbReference type="Proteomes" id="UP000031980"/>
    </source>
</evidence>
<comment type="caution">
    <text evidence="1">The sequence shown here is derived from an EMBL/GenBank/DDBJ whole genome shotgun (WGS) entry which is preliminary data.</text>
</comment>
<dbReference type="EMBL" id="JPIU01000037">
    <property type="protein sequence ID" value="KIO45742.1"/>
    <property type="molecule type" value="Genomic_DNA"/>
</dbReference>
<dbReference type="RefSeq" id="WP_110688382.1">
    <property type="nucleotide sequence ID" value="NZ_JPIT01000031.1"/>
</dbReference>
<sequence length="123" mass="14637">MVRFILHTILILVVSQLTNVVMGLVMTESEQEHFQQILIQAERYVHDQEHYQNHYSDCILPQQNGMSLRRSQLPSQIRILLEGIPLEYACINNNDHNFSYNYIKTSQVRDYKHHFHELCKLLI</sequence>
<name>A0A0C3NHY3_9PORP</name>
<proteinExistence type="predicted"/>
<dbReference type="AlphaFoldDB" id="A0A0C3NHY3"/>
<gene>
    <name evidence="1" type="ORF">BA92_04605</name>
</gene>
<dbReference type="Proteomes" id="UP000031980">
    <property type="component" value="Unassembled WGS sequence"/>
</dbReference>
<keyword evidence="2" id="KW-1185">Reference proteome</keyword>
<organism evidence="1 2">
    <name type="scientific">Sanguibacteroides justesenii</name>
    <dbReference type="NCBI Taxonomy" id="1547597"/>
    <lineage>
        <taxon>Bacteria</taxon>
        <taxon>Pseudomonadati</taxon>
        <taxon>Bacteroidota</taxon>
        <taxon>Bacteroidia</taxon>
        <taxon>Bacteroidales</taxon>
        <taxon>Porphyromonadaceae</taxon>
        <taxon>Sanguibacteroides</taxon>
    </lineage>
</organism>
<protein>
    <submittedName>
        <fullName evidence="1">Uncharacterized protein</fullName>
    </submittedName>
</protein>